<dbReference type="InterPro" id="IPR052638">
    <property type="entry name" value="PiggyBac_TE-derived"/>
</dbReference>
<evidence type="ECO:0000313" key="2">
    <source>
        <dbReference type="EMBL" id="KAJ8887213.1"/>
    </source>
</evidence>
<dbReference type="PANTHER" id="PTHR47055:SF3">
    <property type="entry name" value="PHORBOL-ESTER_DAG-TYPE DOMAIN-CONTAINING PROTEIN"/>
    <property type="match status" value="1"/>
</dbReference>
<sequence length="128" mass="15308">MSQHRFRTIEEALEYFHSDHIEEELAALPLDVDELTDEEQVDDQNLEAPLIQDIARLIHFQDNSKANEHKHDKSFKTKLLEYDINKKFHQWGIFEKYLSIDEMIVSYYGSNSIKQFIRSKTIRFGYKL</sequence>
<evidence type="ECO:0000313" key="3">
    <source>
        <dbReference type="Proteomes" id="UP001159363"/>
    </source>
</evidence>
<organism evidence="2 3">
    <name type="scientific">Dryococelus australis</name>
    <dbReference type="NCBI Taxonomy" id="614101"/>
    <lineage>
        <taxon>Eukaryota</taxon>
        <taxon>Metazoa</taxon>
        <taxon>Ecdysozoa</taxon>
        <taxon>Arthropoda</taxon>
        <taxon>Hexapoda</taxon>
        <taxon>Insecta</taxon>
        <taxon>Pterygota</taxon>
        <taxon>Neoptera</taxon>
        <taxon>Polyneoptera</taxon>
        <taxon>Phasmatodea</taxon>
        <taxon>Verophasmatodea</taxon>
        <taxon>Anareolatae</taxon>
        <taxon>Phasmatidae</taxon>
        <taxon>Eurycanthinae</taxon>
        <taxon>Dryococelus</taxon>
    </lineage>
</organism>
<reference evidence="2 3" key="1">
    <citation type="submission" date="2023-02" db="EMBL/GenBank/DDBJ databases">
        <title>LHISI_Scaffold_Assembly.</title>
        <authorList>
            <person name="Stuart O.P."/>
            <person name="Cleave R."/>
            <person name="Magrath M.J.L."/>
            <person name="Mikheyev A.S."/>
        </authorList>
    </citation>
    <scope>NUCLEOTIDE SEQUENCE [LARGE SCALE GENOMIC DNA]</scope>
    <source>
        <strain evidence="2">Daus_M_001</strain>
        <tissue evidence="2">Leg muscle</tissue>
    </source>
</reference>
<dbReference type="InterPro" id="IPR029526">
    <property type="entry name" value="PGBD"/>
</dbReference>
<comment type="caution">
    <text evidence="2">The sequence shown here is derived from an EMBL/GenBank/DDBJ whole genome shotgun (WGS) entry which is preliminary data.</text>
</comment>
<evidence type="ECO:0000259" key="1">
    <source>
        <dbReference type="Pfam" id="PF13843"/>
    </source>
</evidence>
<dbReference type="Pfam" id="PF13843">
    <property type="entry name" value="DDE_Tnp_1_7"/>
    <property type="match status" value="1"/>
</dbReference>
<accession>A0ABQ9HTM7</accession>
<name>A0ABQ9HTM7_9NEOP</name>
<dbReference type="EMBL" id="JARBHB010000004">
    <property type="protein sequence ID" value="KAJ8887213.1"/>
    <property type="molecule type" value="Genomic_DNA"/>
</dbReference>
<feature type="domain" description="PiggyBac transposable element-derived protein" evidence="1">
    <location>
        <begin position="52"/>
        <end position="128"/>
    </location>
</feature>
<proteinExistence type="predicted"/>
<dbReference type="Proteomes" id="UP001159363">
    <property type="component" value="Chromosome X"/>
</dbReference>
<dbReference type="PANTHER" id="PTHR47055">
    <property type="entry name" value="DDE_TNP_1_7 DOMAIN-CONTAINING PROTEIN"/>
    <property type="match status" value="1"/>
</dbReference>
<gene>
    <name evidence="2" type="ORF">PR048_013428</name>
</gene>
<protein>
    <recommendedName>
        <fullName evidence="1">PiggyBac transposable element-derived protein domain-containing protein</fullName>
    </recommendedName>
</protein>
<keyword evidence="3" id="KW-1185">Reference proteome</keyword>